<reference evidence="1" key="1">
    <citation type="submission" date="2017-05" db="UniProtKB">
        <authorList>
            <consortium name="EnsemblMetazoa"/>
        </authorList>
    </citation>
    <scope>IDENTIFICATION</scope>
</reference>
<name>A0A1X7USY5_AMPQE</name>
<accession>A0A1X7USY5</accession>
<sequence length="111" mass="12848">MVGRNAPDIKTVEGRRKAPGFIDNYVSCHVPKDGKDDDLKDLVLRLQKHNHTQTCRKNGRNCCRFDYPKRPSDKTRPKRNADVEIKARLYIRKREVGTAMINPYNPDLLKA</sequence>
<proteinExistence type="predicted"/>
<protein>
    <submittedName>
        <fullName evidence="1">Uncharacterized protein</fullName>
    </submittedName>
</protein>
<dbReference type="InParanoid" id="A0A1X7USY5"/>
<evidence type="ECO:0000313" key="1">
    <source>
        <dbReference type="EnsemblMetazoa" id="Aqu2.1.30771_001"/>
    </source>
</evidence>
<dbReference type="EnsemblMetazoa" id="Aqu2.1.30771_001">
    <property type="protein sequence ID" value="Aqu2.1.30771_001"/>
    <property type="gene ID" value="Aqu2.1.30771"/>
</dbReference>
<dbReference type="AlphaFoldDB" id="A0A1X7USY5"/>
<organism evidence="1">
    <name type="scientific">Amphimedon queenslandica</name>
    <name type="common">Sponge</name>
    <dbReference type="NCBI Taxonomy" id="400682"/>
    <lineage>
        <taxon>Eukaryota</taxon>
        <taxon>Metazoa</taxon>
        <taxon>Porifera</taxon>
        <taxon>Demospongiae</taxon>
        <taxon>Heteroscleromorpha</taxon>
        <taxon>Haplosclerida</taxon>
        <taxon>Niphatidae</taxon>
        <taxon>Amphimedon</taxon>
    </lineage>
</organism>